<feature type="domain" description="Yeast cell wall synthesis Kre9/Knh1-like N-terminal" evidence="3">
    <location>
        <begin position="39"/>
        <end position="127"/>
    </location>
</feature>
<evidence type="ECO:0000256" key="2">
    <source>
        <dbReference type="SAM" id="SignalP"/>
    </source>
</evidence>
<evidence type="ECO:0000313" key="5">
    <source>
        <dbReference type="Proteomes" id="UP000703269"/>
    </source>
</evidence>
<reference evidence="4 5" key="1">
    <citation type="submission" date="2021-08" db="EMBL/GenBank/DDBJ databases">
        <title>Draft Genome Sequence of Phanerochaete sordida strain YK-624.</title>
        <authorList>
            <person name="Mori T."/>
            <person name="Dohra H."/>
            <person name="Suzuki T."/>
            <person name="Kawagishi H."/>
            <person name="Hirai H."/>
        </authorList>
    </citation>
    <scope>NUCLEOTIDE SEQUENCE [LARGE SCALE GENOMIC DNA]</scope>
    <source>
        <strain evidence="4 5">YK-624</strain>
    </source>
</reference>
<dbReference type="InterPro" id="IPR018466">
    <property type="entry name" value="Kre9/Knh1-like_N"/>
</dbReference>
<accession>A0A9P3LJ41</accession>
<proteinExistence type="predicted"/>
<dbReference type="EMBL" id="BPQB01000065">
    <property type="protein sequence ID" value="GJE96868.1"/>
    <property type="molecule type" value="Genomic_DNA"/>
</dbReference>
<dbReference type="OrthoDB" id="2317741at2759"/>
<dbReference type="Proteomes" id="UP000703269">
    <property type="component" value="Unassembled WGS sequence"/>
</dbReference>
<dbReference type="Pfam" id="PF10342">
    <property type="entry name" value="Kre9_KNH"/>
    <property type="match status" value="1"/>
</dbReference>
<name>A0A9P3LJ41_9APHY</name>
<keyword evidence="1 2" id="KW-0732">Signal</keyword>
<sequence>MKFTAALATFAIGALSQLAGAAPAAHEARDIWTPQMTYPANGTVWESGKTYTVRWETKDAPVNITGGGNTGFIILRSGDYETPVILAHDIHLRDGHVKVKAPDVFTANDYSLVLFGDSGNWGPQFTIKGPVN</sequence>
<gene>
    <name evidence="4" type="ORF">PsYK624_130750</name>
</gene>
<comment type="caution">
    <text evidence="4">The sequence shown here is derived from an EMBL/GenBank/DDBJ whole genome shotgun (WGS) entry which is preliminary data.</text>
</comment>
<evidence type="ECO:0000313" key="4">
    <source>
        <dbReference type="EMBL" id="GJE96868.1"/>
    </source>
</evidence>
<organism evidence="4 5">
    <name type="scientific">Phanerochaete sordida</name>
    <dbReference type="NCBI Taxonomy" id="48140"/>
    <lineage>
        <taxon>Eukaryota</taxon>
        <taxon>Fungi</taxon>
        <taxon>Dikarya</taxon>
        <taxon>Basidiomycota</taxon>
        <taxon>Agaricomycotina</taxon>
        <taxon>Agaricomycetes</taxon>
        <taxon>Polyporales</taxon>
        <taxon>Phanerochaetaceae</taxon>
        <taxon>Phanerochaete</taxon>
    </lineage>
</organism>
<feature type="signal peptide" evidence="2">
    <location>
        <begin position="1"/>
        <end position="21"/>
    </location>
</feature>
<dbReference type="AlphaFoldDB" id="A0A9P3LJ41"/>
<evidence type="ECO:0000259" key="3">
    <source>
        <dbReference type="Pfam" id="PF10342"/>
    </source>
</evidence>
<protein>
    <recommendedName>
        <fullName evidence="3">Yeast cell wall synthesis Kre9/Knh1-like N-terminal domain-containing protein</fullName>
    </recommendedName>
</protein>
<feature type="chain" id="PRO_5040375130" description="Yeast cell wall synthesis Kre9/Knh1-like N-terminal domain-containing protein" evidence="2">
    <location>
        <begin position="22"/>
        <end position="132"/>
    </location>
</feature>
<evidence type="ECO:0000256" key="1">
    <source>
        <dbReference type="ARBA" id="ARBA00022729"/>
    </source>
</evidence>
<keyword evidence="5" id="KW-1185">Reference proteome</keyword>